<keyword evidence="7" id="KW-0812">Transmembrane</keyword>
<comment type="caution">
    <text evidence="11">The sequence shown here is derived from an EMBL/GenBank/DDBJ whole genome shotgun (WGS) entry which is preliminary data.</text>
</comment>
<dbReference type="GO" id="GO:0005509">
    <property type="term" value="F:calcium ion binding"/>
    <property type="evidence" value="ECO:0007669"/>
    <property type="project" value="InterPro"/>
</dbReference>
<dbReference type="CDD" id="cd00054">
    <property type="entry name" value="EGF_CA"/>
    <property type="match status" value="1"/>
</dbReference>
<evidence type="ECO:0000313" key="11">
    <source>
        <dbReference type="EMBL" id="GIY45512.1"/>
    </source>
</evidence>
<feature type="domain" description="SEA" evidence="9">
    <location>
        <begin position="955"/>
        <end position="1076"/>
    </location>
</feature>
<protein>
    <submittedName>
        <fullName evidence="11">Uncharacterized protein</fullName>
    </submittedName>
</protein>
<feature type="signal peptide" evidence="8">
    <location>
        <begin position="1"/>
        <end position="25"/>
    </location>
</feature>
<feature type="chain" id="PRO_5043752794" evidence="8">
    <location>
        <begin position="26"/>
        <end position="1365"/>
    </location>
</feature>
<dbReference type="SUPFAM" id="SSF57196">
    <property type="entry name" value="EGF/Laminin"/>
    <property type="match status" value="1"/>
</dbReference>
<proteinExistence type="predicted"/>
<feature type="region of interest" description="Disordered" evidence="6">
    <location>
        <begin position="1324"/>
        <end position="1365"/>
    </location>
</feature>
<keyword evidence="7" id="KW-1133">Transmembrane helix</keyword>
<dbReference type="Proteomes" id="UP001054837">
    <property type="component" value="Unassembled WGS sequence"/>
</dbReference>
<evidence type="ECO:0000259" key="10">
    <source>
        <dbReference type="PROSITE" id="PS50026"/>
    </source>
</evidence>
<dbReference type="PANTHER" id="PTHR24034">
    <property type="entry name" value="EGF-LIKE DOMAIN-CONTAINING PROTEIN"/>
    <property type="match status" value="1"/>
</dbReference>
<dbReference type="Pfam" id="PF07645">
    <property type="entry name" value="EGF_CA"/>
    <property type="match status" value="1"/>
</dbReference>
<keyword evidence="7" id="KW-0472">Membrane</keyword>
<feature type="region of interest" description="Disordered" evidence="6">
    <location>
        <begin position="877"/>
        <end position="903"/>
    </location>
</feature>
<reference evidence="11 12" key="1">
    <citation type="submission" date="2021-06" db="EMBL/GenBank/DDBJ databases">
        <title>Caerostris darwini draft genome.</title>
        <authorList>
            <person name="Kono N."/>
            <person name="Arakawa K."/>
        </authorList>
    </citation>
    <scope>NUCLEOTIDE SEQUENCE [LARGE SCALE GENOMIC DNA]</scope>
</reference>
<dbReference type="PROSITE" id="PS01187">
    <property type="entry name" value="EGF_CA"/>
    <property type="match status" value="1"/>
</dbReference>
<comment type="caution">
    <text evidence="5">Lacks conserved residue(s) required for the propagation of feature annotation.</text>
</comment>
<dbReference type="InterPro" id="IPR018097">
    <property type="entry name" value="EGF_Ca-bd_CS"/>
</dbReference>
<feature type="compositionally biased region" description="Basic residues" evidence="6">
    <location>
        <begin position="1354"/>
        <end position="1365"/>
    </location>
</feature>
<feature type="region of interest" description="Disordered" evidence="6">
    <location>
        <begin position="352"/>
        <end position="376"/>
    </location>
</feature>
<feature type="region of interest" description="Disordered" evidence="6">
    <location>
        <begin position="568"/>
        <end position="587"/>
    </location>
</feature>
<dbReference type="InterPro" id="IPR001881">
    <property type="entry name" value="EGF-like_Ca-bd_dom"/>
</dbReference>
<accession>A0AAV4TKM6</accession>
<evidence type="ECO:0000259" key="9">
    <source>
        <dbReference type="PROSITE" id="PS50024"/>
    </source>
</evidence>
<keyword evidence="4 5" id="KW-1015">Disulfide bond</keyword>
<dbReference type="PROSITE" id="PS50024">
    <property type="entry name" value="SEA"/>
    <property type="match status" value="1"/>
</dbReference>
<keyword evidence="3" id="KW-0677">Repeat</keyword>
<dbReference type="Pfam" id="PF01390">
    <property type="entry name" value="SEA"/>
    <property type="match status" value="1"/>
</dbReference>
<evidence type="ECO:0000256" key="7">
    <source>
        <dbReference type="SAM" id="Phobius"/>
    </source>
</evidence>
<gene>
    <name evidence="11" type="primary">AVEN_208514_1</name>
    <name evidence="11" type="ORF">CDAR_400991</name>
</gene>
<evidence type="ECO:0000256" key="2">
    <source>
        <dbReference type="ARBA" id="ARBA00022729"/>
    </source>
</evidence>
<dbReference type="InterPro" id="IPR036364">
    <property type="entry name" value="SEA_dom_sf"/>
</dbReference>
<organism evidence="11 12">
    <name type="scientific">Caerostris darwini</name>
    <dbReference type="NCBI Taxonomy" id="1538125"/>
    <lineage>
        <taxon>Eukaryota</taxon>
        <taxon>Metazoa</taxon>
        <taxon>Ecdysozoa</taxon>
        <taxon>Arthropoda</taxon>
        <taxon>Chelicerata</taxon>
        <taxon>Arachnida</taxon>
        <taxon>Araneae</taxon>
        <taxon>Araneomorphae</taxon>
        <taxon>Entelegynae</taxon>
        <taxon>Araneoidea</taxon>
        <taxon>Araneidae</taxon>
        <taxon>Caerostris</taxon>
    </lineage>
</organism>
<dbReference type="PROSITE" id="PS00010">
    <property type="entry name" value="ASX_HYDROXYL"/>
    <property type="match status" value="1"/>
</dbReference>
<sequence length="1365" mass="151684">MNVIAKGCFVVVVCLLHYEFRIIRAQQASNETSASKEENSSSFENAFIYSSPKSSNNYETSSLNISDEDFNLNITETLYLPKTEPESIISSPNLFTSISQSVRESAFSHPINEFITTEGSSTTLESSLRDTGTFLSSTFDSYQFYDSEIDAITTFAAEVSPTAERRIYIPSSQTTPSLPVVSNAGIDWENSDAEASFSNFDFIEVSTIQATTTFSEVDATKSLPLDETVSSSYSNLFSTYSTLVEISDSSTAGSSKLRQPVLSSAMINEPELPIKSTGALENIDSGPINESLDFSETELFKKNNISHEIIRDDNDLKNKTSRNEDPQLDEIISGIVHLIAGKVQLGGPVQNVFGPPPKRLNRPFHSTRINNRGPISSSTPYSRTVVVFSQPPNPSNPAKDIHHPVQFVPSGNVGGVLQLPPDKTMHVIRIQPSKVSERPPTSVIRFYHPGGAMPINKHNQPPFVGEIFTHNGVPLRPKPQPANIPERVNFENNNRISESKHTHFIFSDSTNSLEDFQTKPFSSKIQTTGIFTTATSSISTTNNISPNDKFEVFIEATIPERGEKISLTNSKSSSSTQGFENSFTKDNIKPTNVQDYTRTVDNETVPFGPITDWVPVFERPSMKFKPVSSNLNKTRADADVSIITHPIIFDITVRQSYNDQSITPNKTSETSTSTIFNAVNTRKSTESLLPIKITTSNTLTETQFEISSSKPINIQNEYSSSFKSTPLLEESIVTTTSIIEAKAPKPISTWYDTRTTFKEESSNLPKVSSKISSISKLTISSVETISASSQVEEKTSLQKIYSPTLSSSLVSSKTFETSPTTSSNPNLGRPFVIPVDIEEVRPYVGAINPDQEKPRGAYPPFRGTYPSGSVHVTRAGVNSREDPLPNNPFLTSRTPIIRSQPRPRPNTVRIDTCIVGDDSTCDSKSNETCKTEQGISSCHCRPGFSRSYTRGPCIPVVSLTISLKVDRLGNRKISFSPKYLDKNSEEYRILEFEAKQALSTLFTHTAFHRTFLGTNVNAFYSIGGKVIINATVFLEEKESTRAQSVRLRLRQEIGESIKNRNRNIGESRLYVEGPLSPLTNIDDVNECSDPNLNDCAVDGACLNVFGTYICKCKPGYVDPFKHDERRSGRKCLACQPDYCTYHGQCFVERDQKLCKCHGNYIGRRCEIDGEVLGVALGASLAATIIILLTLSCLCIWNRKWKRQQQKADEVLSSRSYNSNNTFSCMSNMLNANVNPYNLTMEDRMRWAHISDVVKNASMITNSQNLDNYIILLQLIFASTSGKPPSEHPYATTSLEQASYPTRFQHPADEEASWYDYRTRPRSRIIQHPRASSNATYYEMESPPRGSYMTSTGHSSKRAPSKLARY</sequence>
<dbReference type="SMART" id="SM00200">
    <property type="entry name" value="SEA"/>
    <property type="match status" value="1"/>
</dbReference>
<dbReference type="Gene3D" id="3.30.70.960">
    <property type="entry name" value="SEA domain"/>
    <property type="match status" value="1"/>
</dbReference>
<keyword evidence="1 5" id="KW-0245">EGF-like domain</keyword>
<dbReference type="InterPro" id="IPR049883">
    <property type="entry name" value="NOTCH1_EGF-like"/>
</dbReference>
<evidence type="ECO:0000256" key="6">
    <source>
        <dbReference type="SAM" id="MobiDB-lite"/>
    </source>
</evidence>
<feature type="disulfide bond" evidence="5">
    <location>
        <begin position="1156"/>
        <end position="1165"/>
    </location>
</feature>
<dbReference type="InterPro" id="IPR000742">
    <property type="entry name" value="EGF"/>
</dbReference>
<dbReference type="PROSITE" id="PS50026">
    <property type="entry name" value="EGF_3"/>
    <property type="match status" value="2"/>
</dbReference>
<evidence type="ECO:0000313" key="12">
    <source>
        <dbReference type="Proteomes" id="UP001054837"/>
    </source>
</evidence>
<evidence type="ECO:0000256" key="1">
    <source>
        <dbReference type="ARBA" id="ARBA00022536"/>
    </source>
</evidence>
<dbReference type="InterPro" id="IPR000152">
    <property type="entry name" value="EGF-type_Asp/Asn_hydroxyl_site"/>
</dbReference>
<dbReference type="SMART" id="SM00181">
    <property type="entry name" value="EGF"/>
    <property type="match status" value="2"/>
</dbReference>
<keyword evidence="2 8" id="KW-0732">Signal</keyword>
<keyword evidence="12" id="KW-1185">Reference proteome</keyword>
<evidence type="ECO:0000256" key="8">
    <source>
        <dbReference type="SAM" id="SignalP"/>
    </source>
</evidence>
<dbReference type="Gene3D" id="2.10.25.10">
    <property type="entry name" value="Laminin"/>
    <property type="match status" value="1"/>
</dbReference>
<dbReference type="SUPFAM" id="SSF82671">
    <property type="entry name" value="SEA domain"/>
    <property type="match status" value="1"/>
</dbReference>
<dbReference type="InterPro" id="IPR000082">
    <property type="entry name" value="SEA_dom"/>
</dbReference>
<feature type="compositionally biased region" description="Polar residues" evidence="6">
    <location>
        <begin position="576"/>
        <end position="587"/>
    </location>
</feature>
<feature type="transmembrane region" description="Helical" evidence="7">
    <location>
        <begin position="1171"/>
        <end position="1196"/>
    </location>
</feature>
<dbReference type="PANTHER" id="PTHR24034:SF89">
    <property type="entry name" value="COMPLEMENT COMPONENT C1Q RECEPTOR"/>
    <property type="match status" value="1"/>
</dbReference>
<evidence type="ECO:0000256" key="5">
    <source>
        <dbReference type="PROSITE-ProRule" id="PRU00076"/>
    </source>
</evidence>
<feature type="domain" description="EGF-like" evidence="10">
    <location>
        <begin position="1132"/>
        <end position="1166"/>
    </location>
</feature>
<dbReference type="InterPro" id="IPR050751">
    <property type="entry name" value="ECM_structural_protein"/>
</dbReference>
<evidence type="ECO:0000256" key="3">
    <source>
        <dbReference type="ARBA" id="ARBA00022737"/>
    </source>
</evidence>
<dbReference type="FunFam" id="2.10.25.10:FF:000038">
    <property type="entry name" value="Fibrillin 2"/>
    <property type="match status" value="1"/>
</dbReference>
<evidence type="ECO:0000256" key="4">
    <source>
        <dbReference type="ARBA" id="ARBA00023157"/>
    </source>
</evidence>
<feature type="compositionally biased region" description="Polar residues" evidence="6">
    <location>
        <begin position="367"/>
        <end position="376"/>
    </location>
</feature>
<dbReference type="PROSITE" id="PS00022">
    <property type="entry name" value="EGF_1"/>
    <property type="match status" value="1"/>
</dbReference>
<feature type="domain" description="EGF-like" evidence="10">
    <location>
        <begin position="1083"/>
        <end position="1122"/>
    </location>
</feature>
<dbReference type="EMBL" id="BPLQ01009633">
    <property type="protein sequence ID" value="GIY45512.1"/>
    <property type="molecule type" value="Genomic_DNA"/>
</dbReference>
<dbReference type="SMART" id="SM00179">
    <property type="entry name" value="EGF_CA"/>
    <property type="match status" value="1"/>
</dbReference>
<name>A0AAV4TKM6_9ARAC</name>